<dbReference type="RefSeq" id="WP_185672670.1">
    <property type="nucleotide sequence ID" value="NZ_JACJVP010000055.1"/>
</dbReference>
<evidence type="ECO:0000313" key="8">
    <source>
        <dbReference type="Proteomes" id="UP000547209"/>
    </source>
</evidence>
<keyword evidence="3 6" id="KW-0812">Transmembrane</keyword>
<sequence length="452" mass="48437">MQAVKGTAATKPTNAVARVLARKGGTAFLLNASGMGLAFLLQVCLARELGAISYGHYAYVMTVITFLVFPAKLGFDMTIVRYVSAYRADDRWSEIKGILRFANRWSLALSLAVVAIGYAVLQLYARSMEPDLYATFLIGLGCVPFLALALLRQSALQALNEVLYAQMPEKIIRPVLLVVCLYAAVWIGQSAANAPLAMALFGLSLLLTYGMGAAVLRRKTVTHMQGIDPVVHPREWMGTSISLMINAGIYLILGQLNVLMTGMIHGTYESGILSAAVRIAALVTFAMTAINMTAAPLMSAAYAQKDMKRLQSVCTASGGAALAFALVVLLVIAFFGRPILAIFGPEFREGYIPLLIMAAGQFVSALCGQTGMVMTMTGHQSTLTKALIVSAILNAALNLILIPSYGMTGAAIATFAGGAFWPFAMVFVVRRKLGIQTSLLQTLVNRNRRDGE</sequence>
<feature type="transmembrane region" description="Helical" evidence="6">
    <location>
        <begin position="28"/>
        <end position="50"/>
    </location>
</feature>
<feature type="transmembrane region" description="Helical" evidence="6">
    <location>
        <begin position="411"/>
        <end position="429"/>
    </location>
</feature>
<reference evidence="7 8" key="1">
    <citation type="submission" date="2020-08" db="EMBL/GenBank/DDBJ databases">
        <title>Cohnella phylogeny.</title>
        <authorList>
            <person name="Dunlap C."/>
        </authorList>
    </citation>
    <scope>NUCLEOTIDE SEQUENCE [LARGE SCALE GENOMIC DNA]</scope>
    <source>
        <strain evidence="7 8">DSM 28246</strain>
    </source>
</reference>
<keyword evidence="2" id="KW-1003">Cell membrane</keyword>
<dbReference type="PANTHER" id="PTHR30250:SF11">
    <property type="entry name" value="O-ANTIGEN TRANSPORTER-RELATED"/>
    <property type="match status" value="1"/>
</dbReference>
<accession>A0A7X0RZ97</accession>
<dbReference type="Pfam" id="PF01943">
    <property type="entry name" value="Polysacc_synt"/>
    <property type="match status" value="1"/>
</dbReference>
<evidence type="ECO:0000256" key="2">
    <source>
        <dbReference type="ARBA" id="ARBA00022475"/>
    </source>
</evidence>
<organism evidence="7 8">
    <name type="scientific">Cohnella nanjingensis</name>
    <dbReference type="NCBI Taxonomy" id="1387779"/>
    <lineage>
        <taxon>Bacteria</taxon>
        <taxon>Bacillati</taxon>
        <taxon>Bacillota</taxon>
        <taxon>Bacilli</taxon>
        <taxon>Bacillales</taxon>
        <taxon>Paenibacillaceae</taxon>
        <taxon>Cohnella</taxon>
    </lineage>
</organism>
<feature type="transmembrane region" description="Helical" evidence="6">
    <location>
        <begin position="350"/>
        <end position="374"/>
    </location>
</feature>
<keyword evidence="4 6" id="KW-1133">Transmembrane helix</keyword>
<proteinExistence type="predicted"/>
<dbReference type="CDD" id="cd13128">
    <property type="entry name" value="MATE_Wzx_like"/>
    <property type="match status" value="1"/>
</dbReference>
<dbReference type="InterPro" id="IPR050833">
    <property type="entry name" value="Poly_Biosynth_Transport"/>
</dbReference>
<feature type="transmembrane region" description="Helical" evidence="6">
    <location>
        <begin position="276"/>
        <end position="298"/>
    </location>
</feature>
<evidence type="ECO:0000256" key="6">
    <source>
        <dbReference type="SAM" id="Phobius"/>
    </source>
</evidence>
<feature type="transmembrane region" description="Helical" evidence="6">
    <location>
        <begin position="171"/>
        <end position="188"/>
    </location>
</feature>
<evidence type="ECO:0000256" key="3">
    <source>
        <dbReference type="ARBA" id="ARBA00022692"/>
    </source>
</evidence>
<evidence type="ECO:0000313" key="7">
    <source>
        <dbReference type="EMBL" id="MBB6674809.1"/>
    </source>
</evidence>
<dbReference type="GO" id="GO:0005886">
    <property type="term" value="C:plasma membrane"/>
    <property type="evidence" value="ECO:0007669"/>
    <property type="project" value="UniProtKB-SubCell"/>
</dbReference>
<comment type="caution">
    <text evidence="7">The sequence shown here is derived from an EMBL/GenBank/DDBJ whole genome shotgun (WGS) entry which is preliminary data.</text>
</comment>
<feature type="transmembrane region" description="Helical" evidence="6">
    <location>
        <begin position="101"/>
        <end position="120"/>
    </location>
</feature>
<gene>
    <name evidence="7" type="ORF">H7C19_29440</name>
</gene>
<dbReference type="PANTHER" id="PTHR30250">
    <property type="entry name" value="PST FAMILY PREDICTED COLANIC ACID TRANSPORTER"/>
    <property type="match status" value="1"/>
</dbReference>
<dbReference type="InterPro" id="IPR002797">
    <property type="entry name" value="Polysacc_synth"/>
</dbReference>
<name>A0A7X0RZ97_9BACL</name>
<protein>
    <submittedName>
        <fullName evidence="7">Flippase</fullName>
    </submittedName>
</protein>
<feature type="transmembrane region" description="Helical" evidence="6">
    <location>
        <begin position="132"/>
        <end position="151"/>
    </location>
</feature>
<evidence type="ECO:0000256" key="5">
    <source>
        <dbReference type="ARBA" id="ARBA00023136"/>
    </source>
</evidence>
<dbReference type="AlphaFoldDB" id="A0A7X0RZ97"/>
<keyword evidence="8" id="KW-1185">Reference proteome</keyword>
<feature type="transmembrane region" description="Helical" evidence="6">
    <location>
        <begin position="236"/>
        <end position="256"/>
    </location>
</feature>
<evidence type="ECO:0000256" key="1">
    <source>
        <dbReference type="ARBA" id="ARBA00004651"/>
    </source>
</evidence>
<dbReference type="EMBL" id="JACJVP010000055">
    <property type="protein sequence ID" value="MBB6674809.1"/>
    <property type="molecule type" value="Genomic_DNA"/>
</dbReference>
<evidence type="ECO:0000256" key="4">
    <source>
        <dbReference type="ARBA" id="ARBA00022989"/>
    </source>
</evidence>
<dbReference type="Proteomes" id="UP000547209">
    <property type="component" value="Unassembled WGS sequence"/>
</dbReference>
<feature type="transmembrane region" description="Helical" evidence="6">
    <location>
        <begin position="319"/>
        <end position="344"/>
    </location>
</feature>
<feature type="transmembrane region" description="Helical" evidence="6">
    <location>
        <begin position="56"/>
        <end position="80"/>
    </location>
</feature>
<feature type="transmembrane region" description="Helical" evidence="6">
    <location>
        <begin position="194"/>
        <end position="216"/>
    </location>
</feature>
<comment type="subcellular location">
    <subcellularLocation>
        <location evidence="1">Cell membrane</location>
        <topology evidence="1">Multi-pass membrane protein</topology>
    </subcellularLocation>
</comment>
<feature type="transmembrane region" description="Helical" evidence="6">
    <location>
        <begin position="386"/>
        <end position="405"/>
    </location>
</feature>
<keyword evidence="5 6" id="KW-0472">Membrane</keyword>